<dbReference type="AlphaFoldDB" id="Q6NAB4"/>
<evidence type="ECO:0000313" key="2">
    <source>
        <dbReference type="EMBL" id="CAE26714.1"/>
    </source>
</evidence>
<gene>
    <name evidence="2" type="ordered locus">RPA1271</name>
</gene>
<dbReference type="HOGENOM" id="CLU_1804706_0_0_5"/>
<name>Q6NAB4_RHOPA</name>
<evidence type="ECO:0000256" key="1">
    <source>
        <dbReference type="SAM" id="MobiDB-lite"/>
    </source>
</evidence>
<dbReference type="eggNOG" id="ENOG5033CBD">
    <property type="taxonomic scope" value="Bacteria"/>
</dbReference>
<feature type="region of interest" description="Disordered" evidence="1">
    <location>
        <begin position="31"/>
        <end position="60"/>
    </location>
</feature>
<reference evidence="2" key="1">
    <citation type="journal article" date="2004" name="Nat. Biotechnol.">
        <title>Complete genome sequence of the metabolically versatile photosynthetic bacterium Rhodopseudomonas palustris.</title>
        <authorList>
            <person name="Larimer F.W."/>
            <person name="Chain P."/>
            <person name="Hauser L."/>
            <person name="Lamerdin J."/>
            <person name="Malfatti S."/>
            <person name="Do L."/>
            <person name="Land M.L."/>
            <person name="Pelletier D.A."/>
            <person name="Beatty J.T."/>
            <person name="Lang A.S."/>
            <person name="Tabita F.R."/>
            <person name="Gibson J.L."/>
            <person name="Hanson T.E."/>
            <person name="Bobst C."/>
            <person name="Torres J.L."/>
            <person name="Peres C."/>
            <person name="Harrison F.H."/>
            <person name="Gibson J."/>
            <person name="Harwood C.S."/>
        </authorList>
    </citation>
    <scope>NUCLEOTIDE SEQUENCE [LARGE SCALE GENOMIC DNA]</scope>
    <source>
        <strain evidence="2">CGA009</strain>
    </source>
</reference>
<proteinExistence type="predicted"/>
<sequence length="143" mass="15914">MALEGLKTSCCRPNEPLTTNSMAIAQEKAQHQQRSSLRNMTRPMIGRSGPKEASMTTRTRRETIVFAHPFRLRGIDRELPAGAYDVITDEELIEGLSFPVFRRVATMITVPCAPPRQSAVEMLTIEPDALRDARQADSSTSRA</sequence>
<organism evidence="2">
    <name type="scientific">Rhodopseudomonas palustris (strain ATCC BAA-98 / CGA009)</name>
    <dbReference type="NCBI Taxonomy" id="258594"/>
    <lineage>
        <taxon>Bacteria</taxon>
        <taxon>Pseudomonadati</taxon>
        <taxon>Pseudomonadota</taxon>
        <taxon>Alphaproteobacteria</taxon>
        <taxon>Hyphomicrobiales</taxon>
        <taxon>Nitrobacteraceae</taxon>
        <taxon>Rhodopseudomonas</taxon>
    </lineage>
</organism>
<dbReference type="STRING" id="258594.RPA1271"/>
<dbReference type="PhylomeDB" id="Q6NAB4"/>
<dbReference type="EMBL" id="BX572596">
    <property type="protein sequence ID" value="CAE26714.1"/>
    <property type="molecule type" value="Genomic_DNA"/>
</dbReference>
<protein>
    <submittedName>
        <fullName evidence="2">Uncharacterized protein</fullName>
    </submittedName>
</protein>
<accession>Q6NAB4</accession>